<dbReference type="GO" id="GO:0003984">
    <property type="term" value="F:acetolactate synthase activity"/>
    <property type="evidence" value="ECO:0007669"/>
    <property type="project" value="TreeGrafter"/>
</dbReference>
<evidence type="ECO:0000256" key="2">
    <source>
        <dbReference type="ARBA" id="ARBA00023052"/>
    </source>
</evidence>
<dbReference type="Proteomes" id="UP000178908">
    <property type="component" value="Unassembled WGS sequence"/>
</dbReference>
<dbReference type="Gene3D" id="3.40.50.970">
    <property type="match status" value="2"/>
</dbReference>
<feature type="domain" description="Thiamine pyrophosphate enzyme central" evidence="4">
    <location>
        <begin position="206"/>
        <end position="342"/>
    </location>
</feature>
<evidence type="ECO:0000259" key="5">
    <source>
        <dbReference type="Pfam" id="PF02775"/>
    </source>
</evidence>
<dbReference type="InterPro" id="IPR012001">
    <property type="entry name" value="Thiamin_PyroP_enz_TPP-bd_dom"/>
</dbReference>
<dbReference type="EMBL" id="MGJO01000006">
    <property type="protein sequence ID" value="OGN10003.1"/>
    <property type="molecule type" value="Genomic_DNA"/>
</dbReference>
<dbReference type="SUPFAM" id="SSF52518">
    <property type="entry name" value="Thiamin diphosphate-binding fold (THDP-binding)"/>
    <property type="match status" value="2"/>
</dbReference>
<dbReference type="GO" id="GO:0000287">
    <property type="term" value="F:magnesium ion binding"/>
    <property type="evidence" value="ECO:0007669"/>
    <property type="project" value="InterPro"/>
</dbReference>
<dbReference type="PANTHER" id="PTHR18968:SF142">
    <property type="entry name" value="ACETOLACTATE SYNTHASE"/>
    <property type="match status" value="1"/>
</dbReference>
<dbReference type="Pfam" id="PF02775">
    <property type="entry name" value="TPP_enzyme_C"/>
    <property type="match status" value="1"/>
</dbReference>
<dbReference type="InterPro" id="IPR045229">
    <property type="entry name" value="TPP_enz"/>
</dbReference>
<accession>A0A1F8FA28</accession>
<dbReference type="Gene3D" id="3.40.50.1220">
    <property type="entry name" value="TPP-binding domain"/>
    <property type="match status" value="1"/>
</dbReference>
<dbReference type="SUPFAM" id="SSF52467">
    <property type="entry name" value="DHS-like NAD/FAD-binding domain"/>
    <property type="match status" value="1"/>
</dbReference>
<feature type="domain" description="Thiamine pyrophosphate enzyme TPP-binding" evidence="5">
    <location>
        <begin position="401"/>
        <end position="552"/>
    </location>
</feature>
<dbReference type="InterPro" id="IPR011766">
    <property type="entry name" value="TPP_enzyme_TPP-bd"/>
</dbReference>
<dbReference type="Pfam" id="PF00205">
    <property type="entry name" value="TPP_enzyme_M"/>
    <property type="match status" value="1"/>
</dbReference>
<name>A0A1F8FA28_9BACT</name>
<proteinExistence type="inferred from homology"/>
<reference evidence="7 8" key="1">
    <citation type="journal article" date="2016" name="Nat. Commun.">
        <title>Thousands of microbial genomes shed light on interconnected biogeochemical processes in an aquifer system.</title>
        <authorList>
            <person name="Anantharaman K."/>
            <person name="Brown C.T."/>
            <person name="Hug L.A."/>
            <person name="Sharon I."/>
            <person name="Castelle C.J."/>
            <person name="Probst A.J."/>
            <person name="Thomas B.C."/>
            <person name="Singh A."/>
            <person name="Wilkins M.J."/>
            <person name="Karaoz U."/>
            <person name="Brodie E.L."/>
            <person name="Williams K.H."/>
            <person name="Hubbard S.S."/>
            <person name="Banfield J.F."/>
        </authorList>
    </citation>
    <scope>NUCLEOTIDE SEQUENCE [LARGE SCALE GENOMIC DNA]</scope>
</reference>
<keyword evidence="2 3" id="KW-0786">Thiamine pyrophosphate</keyword>
<dbReference type="GO" id="GO:0009099">
    <property type="term" value="P:L-valine biosynthetic process"/>
    <property type="evidence" value="ECO:0007669"/>
    <property type="project" value="TreeGrafter"/>
</dbReference>
<dbReference type="PANTHER" id="PTHR18968">
    <property type="entry name" value="THIAMINE PYROPHOSPHATE ENZYMES"/>
    <property type="match status" value="1"/>
</dbReference>
<comment type="caution">
    <text evidence="7">The sequence shown here is derived from an EMBL/GenBank/DDBJ whole genome shotgun (WGS) entry which is preliminary data.</text>
</comment>
<dbReference type="GO" id="GO:0009097">
    <property type="term" value="P:isoleucine biosynthetic process"/>
    <property type="evidence" value="ECO:0007669"/>
    <property type="project" value="TreeGrafter"/>
</dbReference>
<dbReference type="GO" id="GO:0005948">
    <property type="term" value="C:acetolactate synthase complex"/>
    <property type="evidence" value="ECO:0007669"/>
    <property type="project" value="TreeGrafter"/>
</dbReference>
<comment type="similarity">
    <text evidence="1 3">Belongs to the TPP enzyme family.</text>
</comment>
<evidence type="ECO:0000313" key="8">
    <source>
        <dbReference type="Proteomes" id="UP000178908"/>
    </source>
</evidence>
<dbReference type="CDD" id="cd00568">
    <property type="entry name" value="TPP_enzymes"/>
    <property type="match status" value="1"/>
</dbReference>
<evidence type="ECO:0000256" key="3">
    <source>
        <dbReference type="RuleBase" id="RU362132"/>
    </source>
</evidence>
<organism evidence="7 8">
    <name type="scientific">Candidatus Yanofskybacteria bacterium RIFCSPHIGHO2_02_FULL_39_10</name>
    <dbReference type="NCBI Taxonomy" id="1802674"/>
    <lineage>
        <taxon>Bacteria</taxon>
        <taxon>Candidatus Yanofskyibacteriota</taxon>
    </lineage>
</organism>
<dbReference type="InterPro" id="IPR012000">
    <property type="entry name" value="Thiamin_PyroP_enz_cen_dom"/>
</dbReference>
<dbReference type="AlphaFoldDB" id="A0A1F8FA28"/>
<gene>
    <name evidence="7" type="ORF">A3C61_00400</name>
</gene>
<dbReference type="InterPro" id="IPR029061">
    <property type="entry name" value="THDP-binding"/>
</dbReference>
<evidence type="ECO:0000259" key="4">
    <source>
        <dbReference type="Pfam" id="PF00205"/>
    </source>
</evidence>
<sequence length="575" mass="63163">MIRVADYIMKFLVDKGVEDIFLLTGNGAMYLNDGIASQPSIKYYCARNEAASPMMAEAYARLKQSLGAVCLTSGPGSTNAIPGLAEAYVDAAPILILSGQAPRNHTTHNMGISGLRSFGTAEIDIIPIVSSLTKYAVMVNDPSSIRYHLEKAVYLATSGRPGPVWLDIPMDVQFALINPDELVGFNPSLLLSIKNPLASNLEKDIDLVLKMMSQSRKPLIVAGYGIRQGNAINEFKKFLTLFNAPVVLSRLGIDILSFSHPNNMGLAGIKGTRYCKKIMRSADLIICLGSRLAVPFVGHNLDAFSADAKRIVVDIEPAELKKSGIGIDLPINADVKTVIDRLITKLSFGPLNFKPWLNYCQNLKESYPMLTEDMKKNPINLYYFMSKLDAVSDARNVLITDAGSNYYVGGQVFRFEKGQRELTSGTFAAMGLTIPLAIGASIAKKDAQILAVTGDGSLELNIQELKTISYYRLNIKLFVINNGGYVSMRNWQDNVFDGRRIGSDNETGAESLNLAKIADAFDLNYVAITCQEEIDEKLKTVMSDDQPVFIEVFCDNNQKIVEPLDHDKIDIEPEV</sequence>
<evidence type="ECO:0000313" key="7">
    <source>
        <dbReference type="EMBL" id="OGN10003.1"/>
    </source>
</evidence>
<feature type="domain" description="Thiamine pyrophosphate enzyme N-terminal TPP-binding" evidence="6">
    <location>
        <begin position="3"/>
        <end position="109"/>
    </location>
</feature>
<dbReference type="CDD" id="cd07035">
    <property type="entry name" value="TPP_PYR_POX_like"/>
    <property type="match status" value="1"/>
</dbReference>
<evidence type="ECO:0000256" key="1">
    <source>
        <dbReference type="ARBA" id="ARBA00007812"/>
    </source>
</evidence>
<dbReference type="Pfam" id="PF02776">
    <property type="entry name" value="TPP_enzyme_N"/>
    <property type="match status" value="1"/>
</dbReference>
<dbReference type="GO" id="GO:0030976">
    <property type="term" value="F:thiamine pyrophosphate binding"/>
    <property type="evidence" value="ECO:0007669"/>
    <property type="project" value="InterPro"/>
</dbReference>
<dbReference type="GO" id="GO:0050660">
    <property type="term" value="F:flavin adenine dinucleotide binding"/>
    <property type="evidence" value="ECO:0007669"/>
    <property type="project" value="TreeGrafter"/>
</dbReference>
<protein>
    <recommendedName>
        <fullName evidence="9">Acetolactate synthase</fullName>
    </recommendedName>
</protein>
<evidence type="ECO:0008006" key="9">
    <source>
        <dbReference type="Google" id="ProtNLM"/>
    </source>
</evidence>
<dbReference type="InterPro" id="IPR029035">
    <property type="entry name" value="DHS-like_NAD/FAD-binding_dom"/>
</dbReference>
<evidence type="ECO:0000259" key="6">
    <source>
        <dbReference type="Pfam" id="PF02776"/>
    </source>
</evidence>